<dbReference type="Gene3D" id="3.30.565.10">
    <property type="entry name" value="Histidine kinase-like ATPase, C-terminal domain"/>
    <property type="match status" value="1"/>
</dbReference>
<dbReference type="SMART" id="SM00387">
    <property type="entry name" value="HATPase_c"/>
    <property type="match status" value="1"/>
</dbReference>
<dbReference type="GO" id="GO:0005524">
    <property type="term" value="F:ATP binding"/>
    <property type="evidence" value="ECO:0007669"/>
    <property type="project" value="UniProtKB-KW"/>
</dbReference>
<evidence type="ECO:0000256" key="3">
    <source>
        <dbReference type="ARBA" id="ARBA00022553"/>
    </source>
</evidence>
<evidence type="ECO:0000256" key="10">
    <source>
        <dbReference type="ARBA" id="ARBA00023012"/>
    </source>
</evidence>
<protein>
    <recommendedName>
        <fullName evidence="13">HAMP domain-containing protein</fullName>
    </recommendedName>
</protein>
<name>A0A3A3GAM1_PANTH</name>
<dbReference type="Gene3D" id="6.10.340.10">
    <property type="match status" value="1"/>
</dbReference>
<dbReference type="InterPro" id="IPR036890">
    <property type="entry name" value="HATPase_C_sf"/>
</dbReference>
<dbReference type="GO" id="GO:0005886">
    <property type="term" value="C:plasma membrane"/>
    <property type="evidence" value="ECO:0007669"/>
    <property type="project" value="UniProtKB-SubCell"/>
</dbReference>
<dbReference type="InterPro" id="IPR010559">
    <property type="entry name" value="Sig_transdc_His_kin_internal"/>
</dbReference>
<keyword evidence="4" id="KW-0808">Transferase</keyword>
<keyword evidence="7" id="KW-0418">Kinase</keyword>
<dbReference type="InterPro" id="IPR003594">
    <property type="entry name" value="HATPase_dom"/>
</dbReference>
<evidence type="ECO:0000256" key="2">
    <source>
        <dbReference type="ARBA" id="ARBA00022475"/>
    </source>
</evidence>
<comment type="subcellular location">
    <subcellularLocation>
        <location evidence="1">Cell membrane</location>
        <topology evidence="1">Multi-pass membrane protein</topology>
    </subcellularLocation>
</comment>
<dbReference type="InterPro" id="IPR003660">
    <property type="entry name" value="HAMP_dom"/>
</dbReference>
<keyword evidence="10" id="KW-0902">Two-component regulatory system</keyword>
<evidence type="ECO:0000313" key="15">
    <source>
        <dbReference type="Proteomes" id="UP000266177"/>
    </source>
</evidence>
<dbReference type="RefSeq" id="WP_119796482.1">
    <property type="nucleotide sequence ID" value="NZ_QYZD01000047.1"/>
</dbReference>
<dbReference type="Pfam" id="PF02518">
    <property type="entry name" value="HATPase_c"/>
    <property type="match status" value="1"/>
</dbReference>
<evidence type="ECO:0000256" key="11">
    <source>
        <dbReference type="ARBA" id="ARBA00023136"/>
    </source>
</evidence>
<dbReference type="GO" id="GO:0000155">
    <property type="term" value="F:phosphorelay sensor kinase activity"/>
    <property type="evidence" value="ECO:0007669"/>
    <property type="project" value="InterPro"/>
</dbReference>
<evidence type="ECO:0000256" key="6">
    <source>
        <dbReference type="ARBA" id="ARBA00022741"/>
    </source>
</evidence>
<reference evidence="14 15" key="1">
    <citation type="submission" date="2018-09" db="EMBL/GenBank/DDBJ databases">
        <title>Paenibacillus SK2017-BO5.</title>
        <authorList>
            <person name="Piskunova J.V."/>
            <person name="Dubiley S.A."/>
            <person name="Severinov K.V."/>
        </authorList>
    </citation>
    <scope>NUCLEOTIDE SEQUENCE [LARGE SCALE GENOMIC DNA]</scope>
    <source>
        <strain evidence="14 15">BO5</strain>
    </source>
</reference>
<evidence type="ECO:0000256" key="8">
    <source>
        <dbReference type="ARBA" id="ARBA00022840"/>
    </source>
</evidence>
<dbReference type="InterPro" id="IPR050640">
    <property type="entry name" value="Bact_2-comp_sensor_kinase"/>
</dbReference>
<evidence type="ECO:0000256" key="4">
    <source>
        <dbReference type="ARBA" id="ARBA00022679"/>
    </source>
</evidence>
<keyword evidence="3" id="KW-0597">Phosphoprotein</keyword>
<feature type="domain" description="HAMP" evidence="13">
    <location>
        <begin position="298"/>
        <end position="350"/>
    </location>
</feature>
<sequence>MMQKSNKFKDYIRKTFVRSGAVLVLLIFALFILSLLLTCRETIVHTNRSYNAGLSQLIESEVQHYSEGLDRLAEDYTIRAVFENKNVFIEANQLLYRFVKDRKIKANFVLLDYKQNIVSTNFYQSDQEILSNSYMLKDLLLKLQEQENGVYGGINQLSFEQFRNSPYLLAKPITSGNEVRGYLLFFLTDLGAYIHPRDADMIVVADRFDNIIYTSHDSLRNGMGKSTIPYRTDQKIIAIHDSYYYMTANETGNGNFHILTMTSMNSFKQFLVIGIVILLGSGLILLALIHLVVPKLMKRNLQSFDSFISAVDQYKQGNMDYRLEARTFDEFQTIYDEFNNMMSKIQLLMKHNDEIAERKRKMEIKHLENQFNPHFVFNVLEMLRYEMVFDAKNASNIVVMFANLMRYYIHYGNGEVALHTDIGYMEDYLRLQKMRFNTRLDYETHIDPALLDYKIPKLLLQPIIENSIKHGIEHTKHLLIRITIRQVGDDIEIAVEDDGQGMEEKRLDYIRKLLDDKDAMPEHVGLYNSHRVIQLLYGPSYGLSIQSTQGAGTTVIARIPYIGDVSNV</sequence>
<keyword evidence="5 12" id="KW-0812">Transmembrane</keyword>
<dbReference type="PANTHER" id="PTHR34220">
    <property type="entry name" value="SENSOR HISTIDINE KINASE YPDA"/>
    <property type="match status" value="1"/>
</dbReference>
<evidence type="ECO:0000256" key="7">
    <source>
        <dbReference type="ARBA" id="ARBA00022777"/>
    </source>
</evidence>
<evidence type="ECO:0000313" key="14">
    <source>
        <dbReference type="EMBL" id="RJG17719.1"/>
    </source>
</evidence>
<keyword evidence="9 12" id="KW-1133">Transmembrane helix</keyword>
<evidence type="ECO:0000259" key="13">
    <source>
        <dbReference type="PROSITE" id="PS50885"/>
    </source>
</evidence>
<dbReference type="EMBL" id="QYZD01000047">
    <property type="protein sequence ID" value="RJG17719.1"/>
    <property type="molecule type" value="Genomic_DNA"/>
</dbReference>
<organism evidence="14 15">
    <name type="scientific">Paenibacillus thiaminolyticus</name>
    <name type="common">Bacillus thiaminolyticus</name>
    <dbReference type="NCBI Taxonomy" id="49283"/>
    <lineage>
        <taxon>Bacteria</taxon>
        <taxon>Bacillati</taxon>
        <taxon>Bacillota</taxon>
        <taxon>Bacilli</taxon>
        <taxon>Bacillales</taxon>
        <taxon>Paenibacillaceae</taxon>
        <taxon>Paenibacillus</taxon>
    </lineage>
</organism>
<feature type="transmembrane region" description="Helical" evidence="12">
    <location>
        <begin position="270"/>
        <end position="293"/>
    </location>
</feature>
<accession>A0A3A3GAM1</accession>
<keyword evidence="6" id="KW-0547">Nucleotide-binding</keyword>
<dbReference type="Proteomes" id="UP000266177">
    <property type="component" value="Unassembled WGS sequence"/>
</dbReference>
<keyword evidence="2" id="KW-1003">Cell membrane</keyword>
<dbReference type="AlphaFoldDB" id="A0A3A3GAM1"/>
<keyword evidence="11 12" id="KW-0472">Membrane</keyword>
<proteinExistence type="predicted"/>
<dbReference type="Pfam" id="PF06580">
    <property type="entry name" value="His_kinase"/>
    <property type="match status" value="1"/>
</dbReference>
<dbReference type="OrthoDB" id="9776552at2"/>
<comment type="caution">
    <text evidence="14">The sequence shown here is derived from an EMBL/GenBank/DDBJ whole genome shotgun (WGS) entry which is preliminary data.</text>
</comment>
<evidence type="ECO:0000256" key="1">
    <source>
        <dbReference type="ARBA" id="ARBA00004651"/>
    </source>
</evidence>
<evidence type="ECO:0000256" key="12">
    <source>
        <dbReference type="SAM" id="Phobius"/>
    </source>
</evidence>
<keyword evidence="8" id="KW-0067">ATP-binding</keyword>
<dbReference type="SUPFAM" id="SSF55874">
    <property type="entry name" value="ATPase domain of HSP90 chaperone/DNA topoisomerase II/histidine kinase"/>
    <property type="match status" value="1"/>
</dbReference>
<evidence type="ECO:0000256" key="9">
    <source>
        <dbReference type="ARBA" id="ARBA00022989"/>
    </source>
</evidence>
<dbReference type="PROSITE" id="PS50885">
    <property type="entry name" value="HAMP"/>
    <property type="match status" value="1"/>
</dbReference>
<evidence type="ECO:0000256" key="5">
    <source>
        <dbReference type="ARBA" id="ARBA00022692"/>
    </source>
</evidence>
<dbReference type="PANTHER" id="PTHR34220:SF11">
    <property type="entry name" value="SENSOR PROTEIN KINASE HPTS"/>
    <property type="match status" value="1"/>
</dbReference>
<gene>
    <name evidence="14" type="ORF">DQX05_27575</name>
</gene>